<dbReference type="SUPFAM" id="SSF53474">
    <property type="entry name" value="alpha/beta-Hydrolases"/>
    <property type="match status" value="1"/>
</dbReference>
<evidence type="ECO:0000259" key="2">
    <source>
        <dbReference type="Pfam" id="PF02230"/>
    </source>
</evidence>
<gene>
    <name evidence="3" type="ORF">JQ619_12470</name>
</gene>
<sequence length="211" mass="22432">MSEMAHRFLRGADPAGSPLLLLHGTGGTEHDLLALARDLGPAMSSLAVRGTVEIEGGFAFFCRHSNRTIDEADITERLEALAGFLNSCRDHHGFAAPVAVGFSNGAIMAAALLLMRPGLLRGAILFRPLSPLSRELPTTMQATPVLIIDGANDSRRSRGDGLRLAQTLIRAGADVTHHVLDTGHAITSEDVAIARAWLTRTVPEAISERAS</sequence>
<accession>A0ABS5G5P6</accession>
<dbReference type="RefSeq" id="WP_041750463.1">
    <property type="nucleotide sequence ID" value="NZ_JABFDP010000022.1"/>
</dbReference>
<reference evidence="4" key="1">
    <citation type="journal article" date="2021" name="ISME J.">
        <title>Evolutionary origin and ecological implication of a unique nif island in free-living Bradyrhizobium lineages.</title>
        <authorList>
            <person name="Tao J."/>
        </authorList>
    </citation>
    <scope>NUCLEOTIDE SEQUENCE [LARGE SCALE GENOMIC DNA]</scope>
    <source>
        <strain evidence="4">SZCCT0094</strain>
    </source>
</reference>
<evidence type="ECO:0000313" key="4">
    <source>
        <dbReference type="Proteomes" id="UP001314635"/>
    </source>
</evidence>
<dbReference type="GO" id="GO:0016787">
    <property type="term" value="F:hydrolase activity"/>
    <property type="evidence" value="ECO:0007669"/>
    <property type="project" value="UniProtKB-KW"/>
</dbReference>
<feature type="domain" description="Phospholipase/carboxylesterase/thioesterase" evidence="2">
    <location>
        <begin position="98"/>
        <end position="199"/>
    </location>
</feature>
<evidence type="ECO:0000313" key="3">
    <source>
        <dbReference type="EMBL" id="MBR1136583.1"/>
    </source>
</evidence>
<comment type="caution">
    <text evidence="3">The sequence shown here is derived from an EMBL/GenBank/DDBJ whole genome shotgun (WGS) entry which is preliminary data.</text>
</comment>
<dbReference type="Proteomes" id="UP001314635">
    <property type="component" value="Unassembled WGS sequence"/>
</dbReference>
<dbReference type="EMBL" id="JAFCLK010000010">
    <property type="protein sequence ID" value="MBR1136583.1"/>
    <property type="molecule type" value="Genomic_DNA"/>
</dbReference>
<evidence type="ECO:0000256" key="1">
    <source>
        <dbReference type="SAM" id="Phobius"/>
    </source>
</evidence>
<keyword evidence="1" id="KW-0812">Transmembrane</keyword>
<proteinExistence type="predicted"/>
<keyword evidence="3" id="KW-0378">Hydrolase</keyword>
<dbReference type="InterPro" id="IPR029058">
    <property type="entry name" value="AB_hydrolase_fold"/>
</dbReference>
<organism evidence="3 4">
    <name type="scientific">Bradyrhizobium denitrificans</name>
    <dbReference type="NCBI Taxonomy" id="2734912"/>
    <lineage>
        <taxon>Bacteria</taxon>
        <taxon>Pseudomonadati</taxon>
        <taxon>Pseudomonadota</taxon>
        <taxon>Alphaproteobacteria</taxon>
        <taxon>Hyphomicrobiales</taxon>
        <taxon>Nitrobacteraceae</taxon>
        <taxon>Bradyrhizobium</taxon>
    </lineage>
</organism>
<keyword evidence="4" id="KW-1185">Reference proteome</keyword>
<keyword evidence="1" id="KW-1133">Transmembrane helix</keyword>
<dbReference type="Pfam" id="PF02230">
    <property type="entry name" value="Abhydrolase_2"/>
    <property type="match status" value="1"/>
</dbReference>
<protein>
    <submittedName>
        <fullName evidence="3">Alpha/beta hydrolase</fullName>
    </submittedName>
</protein>
<dbReference type="InterPro" id="IPR003140">
    <property type="entry name" value="PLipase/COase/thioEstase"/>
</dbReference>
<feature type="transmembrane region" description="Helical" evidence="1">
    <location>
        <begin position="94"/>
        <end position="115"/>
    </location>
</feature>
<name>A0ABS5G5P6_9BRAD</name>
<dbReference type="Gene3D" id="3.40.50.1820">
    <property type="entry name" value="alpha/beta hydrolase"/>
    <property type="match status" value="1"/>
</dbReference>
<keyword evidence="1" id="KW-0472">Membrane</keyword>